<evidence type="ECO:0000256" key="1">
    <source>
        <dbReference type="ARBA" id="ARBA00004173"/>
    </source>
</evidence>
<feature type="region of interest" description="Disordered" evidence="9">
    <location>
        <begin position="249"/>
        <end position="278"/>
    </location>
</feature>
<accession>A0ABX6ETE2</accession>
<reference evidence="10 11" key="2">
    <citation type="submission" date="2019-11" db="EMBL/GenBank/DDBJ databases">
        <authorList>
            <person name="Lu H."/>
        </authorList>
    </citation>
    <scope>NUCLEOTIDE SEQUENCE [LARGE SCALE GENOMIC DNA]</scope>
    <source>
        <strain evidence="10 11">FIM1</strain>
    </source>
</reference>
<dbReference type="Pfam" id="PF09243">
    <property type="entry name" value="Rsm22"/>
    <property type="match status" value="2"/>
</dbReference>
<name>A0ABX6ETE2_KLUMA</name>
<evidence type="ECO:0000256" key="6">
    <source>
        <dbReference type="ARBA" id="ARBA00023128"/>
    </source>
</evidence>
<dbReference type="SUPFAM" id="SSF53335">
    <property type="entry name" value="S-adenosyl-L-methionine-dependent methyltransferases"/>
    <property type="match status" value="1"/>
</dbReference>
<proteinExistence type="predicted"/>
<dbReference type="InterPro" id="IPR016522">
    <property type="entry name" value="RSM22_mit_bud"/>
</dbReference>
<dbReference type="InterPro" id="IPR052571">
    <property type="entry name" value="Mt_RNA_Methyltransferase"/>
</dbReference>
<keyword evidence="6" id="KW-0496">Mitochondrion</keyword>
<evidence type="ECO:0000256" key="5">
    <source>
        <dbReference type="ARBA" id="ARBA00023014"/>
    </source>
</evidence>
<feature type="coiled-coil region" evidence="8">
    <location>
        <begin position="666"/>
        <end position="693"/>
    </location>
</feature>
<dbReference type="EMBL" id="CP015055">
    <property type="protein sequence ID" value="QGN14287.1"/>
    <property type="molecule type" value="Genomic_DNA"/>
</dbReference>
<comment type="function">
    <text evidence="7">Mitochondrial ribosome (mitoribosome) assembly factor. Binds at the interface of the head and body domains of the mitochondrial small ribosomal subunit (mt-SSU), occluding the mRNA channel and preventing compaction of the head domain towards the body. Probable inactive methyltransferase: retains the characteristic folding and ability to bind S-adenosyl-L-methionine, but it probably lost its methyltransferase activity.</text>
</comment>
<dbReference type="InterPro" id="IPR015324">
    <property type="entry name" value="Ribosomal_Rsm22-like"/>
</dbReference>
<comment type="subcellular location">
    <subcellularLocation>
        <location evidence="1">Mitochondrion</location>
    </subcellularLocation>
</comment>
<gene>
    <name evidence="10" type="primary">RSM22</name>
    <name evidence="10" type="ORF">FIM1_944</name>
</gene>
<sequence>MLRFGRTFRLPIKSTFAARLNSSLADSSNNFAELVDRKSPDSRSTFGFVVDGTQQDNVRVVERDELLNNSVKGEYRDKMGNLLQGLNAEEARLLPQTLEGRAFRQQIQLSHTVTEAIQHNIMSLHIPNNLRRAASKYFVELYERSLHRPTSSNMEVDSHIASIFVQNYAAIYQSLSELKKRVGKDFNPQRVLDVGYGPATGIVALNDLMGKEYRPKVKEATIIGHLEMQKRAKLILSRQLNEIPDDLLYAEEKSYTDPPKKDTEEEVEEEEEADNIDAQDEMLGEVATKSIRINTRLRKDVPGSNEYDLIILTHQLLRHEERFPAQIDDNLDHYLKLLSPKGHLVIIERGNPMGFEIIARARQFMIRPENYPDEHGKIPRPWNRGNKMMGRASYRSVPVENEEPTIESLNLDDEEYLELAQSLDSKYGPVKAEDLEFEEDLLKSMETEEEPNEENYHIKIIAPCAHHRKCPLQIGKPHYYDLSEGSKLNFCNFQKTVLRPKFTIELKKGKILATPWQTPTDGIGIKGKSSAGSGRKNGRGFEIVNYSYLIAERSAKDRETSQSIKAEREENKTKYDIGSLGDNTANTWPRIIKQPIKRKGHVTLDLCAPSGNFEKWTVPRSLDKNIYHDARKAQKGDLWALEAKTKIQGGGALNVKKLEKLHKEEIKKMKNAVKVKSRELKDIANQLDQEKEDLDPQSAVDALAKFHQHNFHLENAKKEKKYANRKLAVDEY</sequence>
<dbReference type="PANTHER" id="PTHR13184">
    <property type="entry name" value="37S RIBOSOMAL PROTEIN S22"/>
    <property type="match status" value="1"/>
</dbReference>
<dbReference type="GO" id="GO:0005840">
    <property type="term" value="C:ribosome"/>
    <property type="evidence" value="ECO:0007669"/>
    <property type="project" value="UniProtKB-KW"/>
</dbReference>
<feature type="compositionally biased region" description="Acidic residues" evidence="9">
    <location>
        <begin position="264"/>
        <end position="278"/>
    </location>
</feature>
<evidence type="ECO:0000256" key="8">
    <source>
        <dbReference type="SAM" id="Coils"/>
    </source>
</evidence>
<evidence type="ECO:0000256" key="3">
    <source>
        <dbReference type="ARBA" id="ARBA00022946"/>
    </source>
</evidence>
<organism evidence="10 11">
    <name type="scientific">Kluyveromyces marxianus</name>
    <name type="common">Yeast</name>
    <name type="synonym">Candida kefyr</name>
    <dbReference type="NCBI Taxonomy" id="4911"/>
    <lineage>
        <taxon>Eukaryota</taxon>
        <taxon>Fungi</taxon>
        <taxon>Dikarya</taxon>
        <taxon>Ascomycota</taxon>
        <taxon>Saccharomycotina</taxon>
        <taxon>Saccharomycetes</taxon>
        <taxon>Saccharomycetales</taxon>
        <taxon>Saccharomycetaceae</taxon>
        <taxon>Kluyveromyces</taxon>
    </lineage>
</organism>
<feature type="compositionally biased region" description="Basic and acidic residues" evidence="9">
    <location>
        <begin position="250"/>
        <end position="263"/>
    </location>
</feature>
<evidence type="ECO:0000313" key="11">
    <source>
        <dbReference type="Proteomes" id="UP000422736"/>
    </source>
</evidence>
<keyword evidence="10" id="KW-0687">Ribonucleoprotein</keyword>
<reference evidence="10 11" key="1">
    <citation type="submission" date="2016-03" db="EMBL/GenBank/DDBJ databases">
        <title>How can Kluyveromyces marxianus grow so fast - potential evolutionary course in Saccharomyces Complex revealed by comparative genomics.</title>
        <authorList>
            <person name="Mo W."/>
            <person name="Lu W."/>
            <person name="Yang X."/>
            <person name="Qi J."/>
            <person name="Lv H."/>
        </authorList>
    </citation>
    <scope>NUCLEOTIDE SEQUENCE [LARGE SCALE GENOMIC DNA]</scope>
    <source>
        <strain evidence="10 11">FIM1</strain>
    </source>
</reference>
<dbReference type="Proteomes" id="UP000422736">
    <property type="component" value="Chromosome 2"/>
</dbReference>
<evidence type="ECO:0000256" key="4">
    <source>
        <dbReference type="ARBA" id="ARBA00023004"/>
    </source>
</evidence>
<dbReference type="PIRSF" id="PIRSF007797">
    <property type="entry name" value="RSM22"/>
    <property type="match status" value="1"/>
</dbReference>
<keyword evidence="10" id="KW-0689">Ribosomal protein</keyword>
<evidence type="ECO:0000256" key="7">
    <source>
        <dbReference type="ARBA" id="ARBA00045681"/>
    </source>
</evidence>
<keyword evidence="8" id="KW-0175">Coiled coil</keyword>
<evidence type="ECO:0000313" key="10">
    <source>
        <dbReference type="EMBL" id="QGN14287.1"/>
    </source>
</evidence>
<dbReference type="PANTHER" id="PTHR13184:SF5">
    <property type="entry name" value="METHYLTRANSFERASE-LIKE PROTEIN 17, MITOCHONDRIAL"/>
    <property type="match status" value="1"/>
</dbReference>
<keyword evidence="11" id="KW-1185">Reference proteome</keyword>
<dbReference type="InterPro" id="IPR029063">
    <property type="entry name" value="SAM-dependent_MTases_sf"/>
</dbReference>
<keyword evidence="4" id="KW-0408">Iron</keyword>
<keyword evidence="5" id="KW-0411">Iron-sulfur</keyword>
<evidence type="ECO:0000256" key="9">
    <source>
        <dbReference type="SAM" id="MobiDB-lite"/>
    </source>
</evidence>
<protein>
    <submittedName>
        <fullName evidence="10">37S ribosomal protein S22</fullName>
    </submittedName>
</protein>
<keyword evidence="3" id="KW-0809">Transit peptide</keyword>
<keyword evidence="2" id="KW-0479">Metal-binding</keyword>
<evidence type="ECO:0000256" key="2">
    <source>
        <dbReference type="ARBA" id="ARBA00022723"/>
    </source>
</evidence>